<sequence>MIEERLIEEVRKHVSLYDVTATEYRDQKVRRLAWEEIGKNLKMSAEKCKNEWNKLRNCFTNSVRRRIGRNKGTTTTTTAKAIPPWRYSHHMEFLLPFVEVKGSYTNIIADDEGSNEQSSALECSETIVSPSVKAIIDDTDESLMSTESTLITADSEPLNSTDVAKCPQPLELPAAVCISKREKVENANHKKKKRKRQGNDVGQTISRCNRFDEIEMFYISMAKIARRLPQIEEARLRQEVCALVSNAEITYLENASIANRYSANDYSSSTNSDIKDEKVFRLLLLCDIIIPYQILCGVSKAKLTTNFPLSDLFVSYRQTI</sequence>
<dbReference type="SMART" id="SM00595">
    <property type="entry name" value="MADF"/>
    <property type="match status" value="1"/>
</dbReference>
<dbReference type="Proteomes" id="UP001458880">
    <property type="component" value="Unassembled WGS sequence"/>
</dbReference>
<dbReference type="GO" id="GO:0006357">
    <property type="term" value="P:regulation of transcription by RNA polymerase II"/>
    <property type="evidence" value="ECO:0007669"/>
    <property type="project" value="TreeGrafter"/>
</dbReference>
<organism evidence="2 3">
    <name type="scientific">Popillia japonica</name>
    <name type="common">Japanese beetle</name>
    <dbReference type="NCBI Taxonomy" id="7064"/>
    <lineage>
        <taxon>Eukaryota</taxon>
        <taxon>Metazoa</taxon>
        <taxon>Ecdysozoa</taxon>
        <taxon>Arthropoda</taxon>
        <taxon>Hexapoda</taxon>
        <taxon>Insecta</taxon>
        <taxon>Pterygota</taxon>
        <taxon>Neoptera</taxon>
        <taxon>Endopterygota</taxon>
        <taxon>Coleoptera</taxon>
        <taxon>Polyphaga</taxon>
        <taxon>Scarabaeiformia</taxon>
        <taxon>Scarabaeidae</taxon>
        <taxon>Rutelinae</taxon>
        <taxon>Popillia</taxon>
    </lineage>
</organism>
<keyword evidence="3" id="KW-1185">Reference proteome</keyword>
<gene>
    <name evidence="2" type="ORF">QE152_g23588</name>
</gene>
<dbReference type="AlphaFoldDB" id="A0AAW1KHH4"/>
<reference evidence="2 3" key="1">
    <citation type="journal article" date="2024" name="BMC Genomics">
        <title>De novo assembly and annotation of Popillia japonica's genome with initial clues to its potential as an invasive pest.</title>
        <authorList>
            <person name="Cucini C."/>
            <person name="Boschi S."/>
            <person name="Funari R."/>
            <person name="Cardaioli E."/>
            <person name="Iannotti N."/>
            <person name="Marturano G."/>
            <person name="Paoli F."/>
            <person name="Bruttini M."/>
            <person name="Carapelli A."/>
            <person name="Frati F."/>
            <person name="Nardi F."/>
        </authorList>
    </citation>
    <scope>NUCLEOTIDE SEQUENCE [LARGE SCALE GENOMIC DNA]</scope>
    <source>
        <strain evidence="2">DMR45628</strain>
    </source>
</reference>
<dbReference type="PANTHER" id="PTHR12243">
    <property type="entry name" value="MADF DOMAIN TRANSCRIPTION FACTOR"/>
    <property type="match status" value="1"/>
</dbReference>
<dbReference type="Pfam" id="PF10545">
    <property type="entry name" value="MADF_DNA_bdg"/>
    <property type="match status" value="1"/>
</dbReference>
<evidence type="ECO:0000313" key="2">
    <source>
        <dbReference type="EMBL" id="KAK9717771.1"/>
    </source>
</evidence>
<evidence type="ECO:0000259" key="1">
    <source>
        <dbReference type="PROSITE" id="PS51029"/>
    </source>
</evidence>
<dbReference type="InterPro" id="IPR006578">
    <property type="entry name" value="MADF-dom"/>
</dbReference>
<name>A0AAW1KHH4_POPJA</name>
<dbReference type="GO" id="GO:0005667">
    <property type="term" value="C:transcription regulator complex"/>
    <property type="evidence" value="ECO:0007669"/>
    <property type="project" value="TreeGrafter"/>
</dbReference>
<dbReference type="GO" id="GO:0005634">
    <property type="term" value="C:nucleus"/>
    <property type="evidence" value="ECO:0007669"/>
    <property type="project" value="TreeGrafter"/>
</dbReference>
<dbReference type="EMBL" id="JASPKY010000236">
    <property type="protein sequence ID" value="KAK9717771.1"/>
    <property type="molecule type" value="Genomic_DNA"/>
</dbReference>
<evidence type="ECO:0000313" key="3">
    <source>
        <dbReference type="Proteomes" id="UP001458880"/>
    </source>
</evidence>
<dbReference type="PROSITE" id="PS51029">
    <property type="entry name" value="MADF"/>
    <property type="match status" value="1"/>
</dbReference>
<accession>A0AAW1KHH4</accession>
<dbReference type="PANTHER" id="PTHR12243:SF67">
    <property type="entry name" value="COREPRESSOR OF PANGOLIN, ISOFORM A-RELATED"/>
    <property type="match status" value="1"/>
</dbReference>
<feature type="domain" description="MADF" evidence="1">
    <location>
        <begin position="5"/>
        <end position="99"/>
    </location>
</feature>
<protein>
    <submittedName>
        <fullName evidence="2">Alcohol dehydrogenase transcription factor Myb/SANT-like</fullName>
    </submittedName>
</protein>
<dbReference type="InterPro" id="IPR039353">
    <property type="entry name" value="TF_Adf1"/>
</dbReference>
<comment type="caution">
    <text evidence="2">The sequence shown here is derived from an EMBL/GenBank/DDBJ whole genome shotgun (WGS) entry which is preliminary data.</text>
</comment>
<proteinExistence type="predicted"/>